<feature type="domain" description="HTH lysR-type" evidence="5">
    <location>
        <begin position="3"/>
        <end position="60"/>
    </location>
</feature>
<evidence type="ECO:0000259" key="5">
    <source>
        <dbReference type="PROSITE" id="PS50931"/>
    </source>
</evidence>
<dbReference type="InterPro" id="IPR058163">
    <property type="entry name" value="LysR-type_TF_proteobact-type"/>
</dbReference>
<dbReference type="InterPro" id="IPR005119">
    <property type="entry name" value="LysR_subst-bd"/>
</dbReference>
<dbReference type="Gene3D" id="1.10.10.10">
    <property type="entry name" value="Winged helix-like DNA-binding domain superfamily/Winged helix DNA-binding domain"/>
    <property type="match status" value="1"/>
</dbReference>
<dbReference type="EMBL" id="VWXF01000002">
    <property type="protein sequence ID" value="NIF21314.1"/>
    <property type="molecule type" value="Genomic_DNA"/>
</dbReference>
<dbReference type="InterPro" id="IPR000847">
    <property type="entry name" value="LysR_HTH_N"/>
</dbReference>
<dbReference type="Gene3D" id="3.40.190.10">
    <property type="entry name" value="Periplasmic binding protein-like II"/>
    <property type="match status" value="2"/>
</dbReference>
<keyword evidence="3" id="KW-0238">DNA-binding</keyword>
<name>A0ABX0RCY2_9GAMM</name>
<keyword evidence="4" id="KW-0804">Transcription</keyword>
<evidence type="ECO:0000256" key="2">
    <source>
        <dbReference type="ARBA" id="ARBA00023015"/>
    </source>
</evidence>
<dbReference type="PROSITE" id="PS50931">
    <property type="entry name" value="HTH_LYSR"/>
    <property type="match status" value="1"/>
</dbReference>
<dbReference type="SUPFAM" id="SSF46785">
    <property type="entry name" value="Winged helix' DNA-binding domain"/>
    <property type="match status" value="1"/>
</dbReference>
<sequence length="299" mass="33454">MKITLEELRAWVAVVDTGSITAAAELLDQTSSGVSRALTRLEGKLQTNLLNRTTRRLALTEEGQIFLEHARQILASVEQAETHIAQRREMPSGKLRINAASPFMLHVIVPLVDEFRRRYPLIQLELNTDDVVIDLLEQQTDIAIRIGQLRDSTLHARLLGSTVSRLMASPGYVARFGDPQTAAELAQHTLIGFSASEVHNRWPVRHQQQDVLAIKPDLAASSGETIRQLVIAGQGIGRLSDFLTRKDRQEGKMVQVMINNTSEQRLPVHAVFYRNNALAARTLCFLDFLQEKIVEQGLL</sequence>
<evidence type="ECO:0000313" key="6">
    <source>
        <dbReference type="EMBL" id="NIF21314.1"/>
    </source>
</evidence>
<comment type="caution">
    <text evidence="6">The sequence shown here is derived from an EMBL/GenBank/DDBJ whole genome shotgun (WGS) entry which is preliminary data.</text>
</comment>
<protein>
    <submittedName>
        <fullName evidence="6">LysR family transcriptional regulator</fullName>
    </submittedName>
</protein>
<dbReference type="InterPro" id="IPR036390">
    <property type="entry name" value="WH_DNA-bd_sf"/>
</dbReference>
<proteinExistence type="inferred from homology"/>
<comment type="similarity">
    <text evidence="1">Belongs to the LysR transcriptional regulatory family.</text>
</comment>
<dbReference type="Pfam" id="PF03466">
    <property type="entry name" value="LysR_substrate"/>
    <property type="match status" value="1"/>
</dbReference>
<gene>
    <name evidence="6" type="ORF">F3J40_06810</name>
</gene>
<evidence type="ECO:0000313" key="7">
    <source>
        <dbReference type="Proteomes" id="UP001515683"/>
    </source>
</evidence>
<organism evidence="6 7">
    <name type="scientific">Candidatus Pantoea multigeneris</name>
    <dbReference type="NCBI Taxonomy" id="2608357"/>
    <lineage>
        <taxon>Bacteria</taxon>
        <taxon>Pseudomonadati</taxon>
        <taxon>Pseudomonadota</taxon>
        <taxon>Gammaproteobacteria</taxon>
        <taxon>Enterobacterales</taxon>
        <taxon>Erwiniaceae</taxon>
        <taxon>Pantoea</taxon>
    </lineage>
</organism>
<dbReference type="InterPro" id="IPR036388">
    <property type="entry name" value="WH-like_DNA-bd_sf"/>
</dbReference>
<evidence type="ECO:0000256" key="3">
    <source>
        <dbReference type="ARBA" id="ARBA00023125"/>
    </source>
</evidence>
<dbReference type="RefSeq" id="WP_167013189.1">
    <property type="nucleotide sequence ID" value="NZ_VWXF01000002.1"/>
</dbReference>
<evidence type="ECO:0000256" key="4">
    <source>
        <dbReference type="ARBA" id="ARBA00023163"/>
    </source>
</evidence>
<keyword evidence="7" id="KW-1185">Reference proteome</keyword>
<evidence type="ECO:0000256" key="1">
    <source>
        <dbReference type="ARBA" id="ARBA00009437"/>
    </source>
</evidence>
<dbReference type="Proteomes" id="UP001515683">
    <property type="component" value="Unassembled WGS sequence"/>
</dbReference>
<keyword evidence="2" id="KW-0805">Transcription regulation</keyword>
<dbReference type="PANTHER" id="PTHR30537">
    <property type="entry name" value="HTH-TYPE TRANSCRIPTIONAL REGULATOR"/>
    <property type="match status" value="1"/>
</dbReference>
<dbReference type="Pfam" id="PF00126">
    <property type="entry name" value="HTH_1"/>
    <property type="match status" value="1"/>
</dbReference>
<accession>A0ABX0RCY2</accession>
<dbReference type="SUPFAM" id="SSF53850">
    <property type="entry name" value="Periplasmic binding protein-like II"/>
    <property type="match status" value="1"/>
</dbReference>
<reference evidence="6 7" key="1">
    <citation type="journal article" date="2019" name="bioRxiv">
        <title>Bacteria contribute to plant secondary compound degradation in a generalist herbivore system.</title>
        <authorList>
            <person name="Francoeur C.B."/>
            <person name="Khadempour L."/>
            <person name="Moreira-Soto R.D."/>
            <person name="Gotting K."/>
            <person name="Book A.J."/>
            <person name="Pinto-Tomas A.A."/>
            <person name="Keefover-Ring K."/>
            <person name="Currie C.R."/>
        </authorList>
    </citation>
    <scope>NUCLEOTIDE SEQUENCE [LARGE SCALE GENOMIC DNA]</scope>
    <source>
        <strain evidence="6">Acro-835</strain>
    </source>
</reference>
<dbReference type="PANTHER" id="PTHR30537:SF20">
    <property type="entry name" value="TRANSCRIPTIONAL REGULATORY PROTEIN"/>
    <property type="match status" value="1"/>
</dbReference>